<accession>A0ACD0NLF2</accession>
<dbReference type="Proteomes" id="UP000245626">
    <property type="component" value="Unassembled WGS sequence"/>
</dbReference>
<evidence type="ECO:0000313" key="2">
    <source>
        <dbReference type="Proteomes" id="UP000245626"/>
    </source>
</evidence>
<dbReference type="EMBL" id="KZ820804">
    <property type="protein sequence ID" value="PWN46651.1"/>
    <property type="molecule type" value="Genomic_DNA"/>
</dbReference>
<reference evidence="1 2" key="1">
    <citation type="journal article" date="2018" name="Mol. Biol. Evol.">
        <title>Broad Genomic Sampling Reveals a Smut Pathogenic Ancestry of the Fungal Clade Ustilaginomycotina.</title>
        <authorList>
            <person name="Kijpornyongpan T."/>
            <person name="Mondo S.J."/>
            <person name="Barry K."/>
            <person name="Sandor L."/>
            <person name="Lee J."/>
            <person name="Lipzen A."/>
            <person name="Pangilinan J."/>
            <person name="LaButti K."/>
            <person name="Hainaut M."/>
            <person name="Henrissat B."/>
            <person name="Grigoriev I.V."/>
            <person name="Spatafora J.W."/>
            <person name="Aime M.C."/>
        </authorList>
    </citation>
    <scope>NUCLEOTIDE SEQUENCE [LARGE SCALE GENOMIC DNA]</scope>
    <source>
        <strain evidence="1 2">SA 807</strain>
    </source>
</reference>
<keyword evidence="2" id="KW-1185">Reference proteome</keyword>
<organism evidence="1 2">
    <name type="scientific">Violaceomyces palustris</name>
    <dbReference type="NCBI Taxonomy" id="1673888"/>
    <lineage>
        <taxon>Eukaryota</taxon>
        <taxon>Fungi</taxon>
        <taxon>Dikarya</taxon>
        <taxon>Basidiomycota</taxon>
        <taxon>Ustilaginomycotina</taxon>
        <taxon>Ustilaginomycetes</taxon>
        <taxon>Violaceomycetales</taxon>
        <taxon>Violaceomycetaceae</taxon>
        <taxon>Violaceomyces</taxon>
    </lineage>
</organism>
<name>A0ACD0NLF2_9BASI</name>
<sequence length="67" mass="7657">MVWLVWISIVRVVLVFRFAWLQSTRTSLVESRGSCSSLGQAVDPFTWNEHASFFSSYEVCAYASFSI</sequence>
<protein>
    <submittedName>
        <fullName evidence="1">Uncharacterized protein</fullName>
    </submittedName>
</protein>
<gene>
    <name evidence="1" type="ORF">IE53DRAFT_391180</name>
</gene>
<evidence type="ECO:0000313" key="1">
    <source>
        <dbReference type="EMBL" id="PWN46651.1"/>
    </source>
</evidence>
<proteinExistence type="predicted"/>